<organism evidence="2 3">
    <name type="scientific">Dioscorea zingiberensis</name>
    <dbReference type="NCBI Taxonomy" id="325984"/>
    <lineage>
        <taxon>Eukaryota</taxon>
        <taxon>Viridiplantae</taxon>
        <taxon>Streptophyta</taxon>
        <taxon>Embryophyta</taxon>
        <taxon>Tracheophyta</taxon>
        <taxon>Spermatophyta</taxon>
        <taxon>Magnoliopsida</taxon>
        <taxon>Liliopsida</taxon>
        <taxon>Dioscoreales</taxon>
        <taxon>Dioscoreaceae</taxon>
        <taxon>Dioscorea</taxon>
    </lineage>
</organism>
<sequence length="508" mass="56071">MDARSLKKPKLEEPDGDVLDDKEGEALQLLIKHRSAEVHDLKKKVAFYQSELESAEKRLVSAELKLARLRSSSAKASNEMRAGGQTLGNDSNSCRASRPQLVIPALGHSANGALLFRGPSKSGPHLTVEYSRGESSTGLKVSSDPQEMKKKQKKGGGITEQKEHKDLIPSVRTCSSSCIIGFQSGNYISSQHKRKLRSLVLCPTNDQIFATSALDAVVNLWQLQDKGSGALRLGTTDCATPRQRRWPEDLTWHPDGNMLFCVYSADDGDSQVSILDLNVTGKKRVTFLAEKPHAKGIINSIIFIPTVDSCFATGGSDHAVILWQEKDGAWKPKTLHLNQHSSAVMGVAGLLQKNILLSVGSDKRIVGFDLLAGRSEFKHQIECKCMSVLPNPCDFNLFMVQTGAPRVQLRLFDIRLRGTEIHSFGWKQDSSESQSALINQAWSPDGWYLSSGSMDPAIHLFDIRYNGKEPSQTVHAHQKRVFKAIWHQSIPLLTSISSDLSIGFHKVR</sequence>
<dbReference type="SUPFAM" id="SSF50978">
    <property type="entry name" value="WD40 repeat-like"/>
    <property type="match status" value="1"/>
</dbReference>
<dbReference type="PANTHER" id="PTHR47232">
    <property type="entry name" value="TRANSDUCIN FAMILY PROTEIN / WD-40 REPEAT FAMILY PROTEIN"/>
    <property type="match status" value="1"/>
</dbReference>
<name>A0A9D5HB13_9LILI</name>
<dbReference type="EMBL" id="JAGGNH010000006">
    <property type="protein sequence ID" value="KAJ0969782.1"/>
    <property type="molecule type" value="Genomic_DNA"/>
</dbReference>
<dbReference type="AlphaFoldDB" id="A0A9D5HB13"/>
<dbReference type="InterPro" id="IPR036322">
    <property type="entry name" value="WD40_repeat_dom_sf"/>
</dbReference>
<feature type="region of interest" description="Disordered" evidence="1">
    <location>
        <begin position="76"/>
        <end position="95"/>
    </location>
</feature>
<dbReference type="Proteomes" id="UP001085076">
    <property type="component" value="Miscellaneous, Linkage group lg06"/>
</dbReference>
<gene>
    <name evidence="2" type="ORF">J5N97_022659</name>
</gene>
<keyword evidence="3" id="KW-1185">Reference proteome</keyword>
<dbReference type="InterPro" id="IPR015943">
    <property type="entry name" value="WD40/YVTN_repeat-like_dom_sf"/>
</dbReference>
<dbReference type="OrthoDB" id="1897642at2759"/>
<reference evidence="2" key="1">
    <citation type="submission" date="2021-03" db="EMBL/GenBank/DDBJ databases">
        <authorList>
            <person name="Li Z."/>
            <person name="Yang C."/>
        </authorList>
    </citation>
    <scope>NUCLEOTIDE SEQUENCE</scope>
    <source>
        <strain evidence="2">Dzin_1.0</strain>
        <tissue evidence="2">Leaf</tissue>
    </source>
</reference>
<accession>A0A9D5HB13</accession>
<dbReference type="PANTHER" id="PTHR47232:SF1">
    <property type="entry name" value="TRANSDUCIN FAMILY PROTEIN _ WD-40 REPEAT FAMILY PROTEIN"/>
    <property type="match status" value="1"/>
</dbReference>
<dbReference type="SMART" id="SM00320">
    <property type="entry name" value="WD40"/>
    <property type="match status" value="5"/>
</dbReference>
<feature type="compositionally biased region" description="Polar residues" evidence="1">
    <location>
        <begin position="133"/>
        <end position="145"/>
    </location>
</feature>
<proteinExistence type="predicted"/>
<evidence type="ECO:0000313" key="3">
    <source>
        <dbReference type="Proteomes" id="UP001085076"/>
    </source>
</evidence>
<evidence type="ECO:0000256" key="1">
    <source>
        <dbReference type="SAM" id="MobiDB-lite"/>
    </source>
</evidence>
<comment type="caution">
    <text evidence="2">The sequence shown here is derived from an EMBL/GenBank/DDBJ whole genome shotgun (WGS) entry which is preliminary data.</text>
</comment>
<feature type="region of interest" description="Disordered" evidence="1">
    <location>
        <begin position="129"/>
        <end position="163"/>
    </location>
</feature>
<protein>
    <submittedName>
        <fullName evidence="2">Uncharacterized protein</fullName>
    </submittedName>
</protein>
<reference evidence="2" key="2">
    <citation type="journal article" date="2022" name="Hortic Res">
        <title>The genome of Dioscorea zingiberensis sheds light on the biosynthesis, origin and evolution of the medicinally important diosgenin saponins.</title>
        <authorList>
            <person name="Li Y."/>
            <person name="Tan C."/>
            <person name="Li Z."/>
            <person name="Guo J."/>
            <person name="Li S."/>
            <person name="Chen X."/>
            <person name="Wang C."/>
            <person name="Dai X."/>
            <person name="Yang H."/>
            <person name="Song W."/>
            <person name="Hou L."/>
            <person name="Xu J."/>
            <person name="Tong Z."/>
            <person name="Xu A."/>
            <person name="Yuan X."/>
            <person name="Wang W."/>
            <person name="Yang Q."/>
            <person name="Chen L."/>
            <person name="Sun Z."/>
            <person name="Wang K."/>
            <person name="Pan B."/>
            <person name="Chen J."/>
            <person name="Bao Y."/>
            <person name="Liu F."/>
            <person name="Qi X."/>
            <person name="Gang D.R."/>
            <person name="Wen J."/>
            <person name="Li J."/>
        </authorList>
    </citation>
    <scope>NUCLEOTIDE SEQUENCE</scope>
    <source>
        <strain evidence="2">Dzin_1.0</strain>
    </source>
</reference>
<dbReference type="Gene3D" id="2.130.10.10">
    <property type="entry name" value="YVTN repeat-like/Quinoprotein amine dehydrogenase"/>
    <property type="match status" value="2"/>
</dbReference>
<dbReference type="InterPro" id="IPR001680">
    <property type="entry name" value="WD40_rpt"/>
</dbReference>
<evidence type="ECO:0000313" key="2">
    <source>
        <dbReference type="EMBL" id="KAJ0969782.1"/>
    </source>
</evidence>